<evidence type="ECO:0000313" key="2">
    <source>
        <dbReference type="Proteomes" id="UP000694407"/>
    </source>
</evidence>
<dbReference type="AlphaFoldDB" id="A0A8C6EWZ3"/>
<organism evidence="1 2">
    <name type="scientific">Marmota marmota marmota</name>
    <name type="common">Alpine marmot</name>
    <dbReference type="NCBI Taxonomy" id="9994"/>
    <lineage>
        <taxon>Eukaryota</taxon>
        <taxon>Metazoa</taxon>
        <taxon>Chordata</taxon>
        <taxon>Craniata</taxon>
        <taxon>Vertebrata</taxon>
        <taxon>Euteleostomi</taxon>
        <taxon>Mammalia</taxon>
        <taxon>Eutheria</taxon>
        <taxon>Euarchontoglires</taxon>
        <taxon>Glires</taxon>
        <taxon>Rodentia</taxon>
        <taxon>Sciuromorpha</taxon>
        <taxon>Sciuridae</taxon>
        <taxon>Xerinae</taxon>
        <taxon>Marmotini</taxon>
        <taxon>Marmota</taxon>
    </lineage>
</organism>
<proteinExistence type="predicted"/>
<keyword evidence="2" id="KW-1185">Reference proteome</keyword>
<reference evidence="1" key="2">
    <citation type="submission" date="2025-09" db="UniProtKB">
        <authorList>
            <consortium name="Ensembl"/>
        </authorList>
    </citation>
    <scope>IDENTIFICATION</scope>
</reference>
<name>A0A8C6EWZ3_MARMA</name>
<evidence type="ECO:0000313" key="1">
    <source>
        <dbReference type="Ensembl" id="ENSMMMP00000021270.1"/>
    </source>
</evidence>
<reference evidence="1" key="1">
    <citation type="submission" date="2025-08" db="UniProtKB">
        <authorList>
            <consortium name="Ensembl"/>
        </authorList>
    </citation>
    <scope>IDENTIFICATION</scope>
</reference>
<sequence length="181" mass="20722">IFSDLNKWCCPDCKEPCLPTLALGHWLQQTRLVQNDYSETDQDRMFRASFCPQCHHTIKGLTQPPFPIEWAPSNFTRWTQEKAFHPIRQGPPLVRKKVYQSKLVAFNAPLHFILSRTSKVLDQRTTQTKQPLRKNPQSLNCHHRLSTSLSLPHKLLSTSPNPPALEADWLGHVGGAKKVPQ</sequence>
<dbReference type="Proteomes" id="UP000694407">
    <property type="component" value="Unplaced"/>
</dbReference>
<dbReference type="Ensembl" id="ENSMMMT00000024154.1">
    <property type="protein sequence ID" value="ENSMMMP00000021270.1"/>
    <property type="gene ID" value="ENSMMMG00000018743.1"/>
</dbReference>
<dbReference type="GeneTree" id="ENSGT00430000032886"/>
<accession>A0A8C6EWZ3</accession>
<protein>
    <submittedName>
        <fullName evidence="1">Uncharacterized protein</fullName>
    </submittedName>
</protein>